<organism evidence="9 10">
    <name type="scientific">Sphingobium naphthae</name>
    <dbReference type="NCBI Taxonomy" id="1886786"/>
    <lineage>
        <taxon>Bacteria</taxon>
        <taxon>Pseudomonadati</taxon>
        <taxon>Pseudomonadota</taxon>
        <taxon>Alphaproteobacteria</taxon>
        <taxon>Sphingomonadales</taxon>
        <taxon>Sphingomonadaceae</taxon>
        <taxon>Sphingobium</taxon>
    </lineage>
</organism>
<feature type="transmembrane region" description="Helical" evidence="7">
    <location>
        <begin position="22"/>
        <end position="42"/>
    </location>
</feature>
<evidence type="ECO:0000256" key="1">
    <source>
        <dbReference type="ARBA" id="ARBA00004141"/>
    </source>
</evidence>
<feature type="domain" description="Heme-copper oxidase subunit III family profile" evidence="8">
    <location>
        <begin position="1"/>
        <end position="207"/>
    </location>
</feature>
<keyword evidence="10" id="KW-1185">Reference proteome</keyword>
<dbReference type="Gene3D" id="1.20.120.80">
    <property type="entry name" value="Cytochrome c oxidase, subunit III, four-helix bundle"/>
    <property type="match status" value="1"/>
</dbReference>
<gene>
    <name evidence="9" type="ORF">O0R41_12345</name>
</gene>
<keyword evidence="4 7" id="KW-1133">Transmembrane helix</keyword>
<accession>A0ABU3ZYG0</accession>
<dbReference type="SUPFAM" id="SSF81452">
    <property type="entry name" value="Cytochrome c oxidase subunit III-like"/>
    <property type="match status" value="1"/>
</dbReference>
<dbReference type="Pfam" id="PF00510">
    <property type="entry name" value="COX3"/>
    <property type="match status" value="1"/>
</dbReference>
<evidence type="ECO:0000313" key="10">
    <source>
        <dbReference type="Proteomes" id="UP001185984"/>
    </source>
</evidence>
<evidence type="ECO:0000259" key="8">
    <source>
        <dbReference type="PROSITE" id="PS50253"/>
    </source>
</evidence>
<evidence type="ECO:0000256" key="4">
    <source>
        <dbReference type="ARBA" id="ARBA00022989"/>
    </source>
</evidence>
<proteinExistence type="inferred from homology"/>
<evidence type="ECO:0000256" key="2">
    <source>
        <dbReference type="ARBA" id="ARBA00010581"/>
    </source>
</evidence>
<evidence type="ECO:0000256" key="5">
    <source>
        <dbReference type="ARBA" id="ARBA00023136"/>
    </source>
</evidence>
<dbReference type="InterPro" id="IPR024791">
    <property type="entry name" value="Cyt_c/ubiquinol_Oxase_su3"/>
</dbReference>
<dbReference type="PROSITE" id="PS50253">
    <property type="entry name" value="COX3"/>
    <property type="match status" value="1"/>
</dbReference>
<dbReference type="EMBL" id="JAPTHD010000004">
    <property type="protein sequence ID" value="MDV5824387.1"/>
    <property type="molecule type" value="Genomic_DNA"/>
</dbReference>
<evidence type="ECO:0000256" key="3">
    <source>
        <dbReference type="ARBA" id="ARBA00022692"/>
    </source>
</evidence>
<comment type="subcellular location">
    <subcellularLocation>
        <location evidence="6">Cell membrane</location>
        <topology evidence="6">Multi-pass membrane protein</topology>
    </subcellularLocation>
    <subcellularLocation>
        <location evidence="1">Membrane</location>
        <topology evidence="1">Multi-pass membrane protein</topology>
    </subcellularLocation>
</comment>
<evidence type="ECO:0000256" key="6">
    <source>
        <dbReference type="RuleBase" id="RU003376"/>
    </source>
</evidence>
<keyword evidence="3 6" id="KW-0812">Transmembrane</keyword>
<dbReference type="RefSeq" id="WP_317517129.1">
    <property type="nucleotide sequence ID" value="NZ_JAPTHD010000004.1"/>
</dbReference>
<dbReference type="InterPro" id="IPR013833">
    <property type="entry name" value="Cyt_c_oxidase_su3_a-hlx"/>
</dbReference>
<feature type="transmembrane region" description="Helical" evidence="7">
    <location>
        <begin position="144"/>
        <end position="168"/>
    </location>
</feature>
<evidence type="ECO:0000313" key="9">
    <source>
        <dbReference type="EMBL" id="MDV5824387.1"/>
    </source>
</evidence>
<protein>
    <submittedName>
        <fullName evidence="9">Cytochrome c oxidase subunit 3</fullName>
    </submittedName>
</protein>
<comment type="caution">
    <text evidence="9">The sequence shown here is derived from an EMBL/GenBank/DDBJ whole genome shotgun (WGS) entry which is preliminary data.</text>
</comment>
<feature type="transmembrane region" description="Helical" evidence="7">
    <location>
        <begin position="95"/>
        <end position="114"/>
    </location>
</feature>
<feature type="transmembrane region" description="Helical" evidence="7">
    <location>
        <begin position="180"/>
        <end position="198"/>
    </location>
</feature>
<sequence length="208" mass="22416">MAEEERFAPFADAARARDADRLGMLIFLASEIMLFGGIFAAALALRLEHGPDYAAAAGHLKLWLGTANTAILLTSSLMAALAVEAARAGAPRRAARALLAALLLGCAFLAVKGVEYAAEYREGLMPGTATAHFDGQVQTLFMNLYFVATGLHAVHVTIGILLMAMAALNRRARQDRNAMLIGNVALYWHLVDVVWLFLYPTLYLAGVR</sequence>
<dbReference type="PANTHER" id="PTHR11403:SF6">
    <property type="entry name" value="NITRIC OXIDE REDUCTASE SUBUNIT E"/>
    <property type="match status" value="1"/>
</dbReference>
<comment type="similarity">
    <text evidence="2 6">Belongs to the cytochrome c oxidase subunit 3 family.</text>
</comment>
<dbReference type="InterPro" id="IPR000298">
    <property type="entry name" value="Cyt_c_oxidase-like_su3"/>
</dbReference>
<name>A0ABU3ZYG0_9SPHN</name>
<reference evidence="10" key="1">
    <citation type="journal article" date="2022" name="J Environ Chem Eng">
        <title>Biodegradation of petroleum oil using a constructed nonpathogenic and heavy metal-tolerant bacterial consortium isolated from marine sponges.</title>
        <authorList>
            <person name="Dechsakulwatana C."/>
            <person name="Rungsihiranrut A."/>
            <person name="Muangchinda C."/>
            <person name="Ningthoujam R."/>
            <person name="Klankeo P."/>
            <person name="Pinyakong O."/>
        </authorList>
    </citation>
    <scope>NUCLEOTIDE SEQUENCE [LARGE SCALE GENOMIC DNA]</scope>
    <source>
        <strain evidence="10">MO2-4</strain>
    </source>
</reference>
<feature type="transmembrane region" description="Helical" evidence="7">
    <location>
        <begin position="62"/>
        <end position="83"/>
    </location>
</feature>
<keyword evidence="5 7" id="KW-0472">Membrane</keyword>
<evidence type="ECO:0000256" key="7">
    <source>
        <dbReference type="SAM" id="Phobius"/>
    </source>
</evidence>
<dbReference type="PANTHER" id="PTHR11403">
    <property type="entry name" value="CYTOCHROME C OXIDASE SUBUNIT III"/>
    <property type="match status" value="1"/>
</dbReference>
<dbReference type="Proteomes" id="UP001185984">
    <property type="component" value="Unassembled WGS sequence"/>
</dbReference>
<dbReference type="InterPro" id="IPR035973">
    <property type="entry name" value="Cyt_c_oxidase_su3-like_sf"/>
</dbReference>